<dbReference type="OrthoDB" id="6343426at2759"/>
<comment type="caution">
    <text evidence="1">The sequence shown here is derived from an EMBL/GenBank/DDBJ whole genome shotgun (WGS) entry which is preliminary data.</text>
</comment>
<accession>A0A8S1DWD1</accession>
<evidence type="ECO:0000313" key="1">
    <source>
        <dbReference type="EMBL" id="CAB3386318.1"/>
    </source>
</evidence>
<protein>
    <submittedName>
        <fullName evidence="1">Uncharacterized protein</fullName>
    </submittedName>
</protein>
<dbReference type="AlphaFoldDB" id="A0A8S1DWD1"/>
<dbReference type="Proteomes" id="UP000494165">
    <property type="component" value="Unassembled WGS sequence"/>
</dbReference>
<keyword evidence="2" id="KW-1185">Reference proteome</keyword>
<name>A0A8S1DWD1_9INSE</name>
<organism evidence="1 2">
    <name type="scientific">Cloeon dipterum</name>
    <dbReference type="NCBI Taxonomy" id="197152"/>
    <lineage>
        <taxon>Eukaryota</taxon>
        <taxon>Metazoa</taxon>
        <taxon>Ecdysozoa</taxon>
        <taxon>Arthropoda</taxon>
        <taxon>Hexapoda</taxon>
        <taxon>Insecta</taxon>
        <taxon>Pterygota</taxon>
        <taxon>Palaeoptera</taxon>
        <taxon>Ephemeroptera</taxon>
        <taxon>Pisciforma</taxon>
        <taxon>Baetidae</taxon>
        <taxon>Cloeon</taxon>
    </lineage>
</organism>
<dbReference type="EMBL" id="CADEPI010000469">
    <property type="protein sequence ID" value="CAB3386318.1"/>
    <property type="molecule type" value="Genomic_DNA"/>
</dbReference>
<sequence length="330" mass="36884">MDYISNKSSVLFISNVGKVDSLVTKHKALVKFAHSNGEEEMALLKTDRFVHRGAIVWQAGDEQANLSLFVAKDTKIRFVAHPLDSKDGEGDAQWFILFGWDVQEEAELAIKYIPGLANRDCVVSEIDITGKRKGVLNHTSAEGKSIDINFLASKVWNFGNRLSAKHSLKLQMAIDDQYYCDAIPQLSLEDEDDIIWTATNVWRGPKHQSQTENDHSKAEDISSLISPIKNIGLNSRALFVKGQGQVFKIINDEFGLALLHIGLNIFETVLFHRAWVYAYGTCMVSQKLGDFLQDGDPLRIMCTATNYGSVKNSYSFKWVACSVHLALEAP</sequence>
<proteinExistence type="predicted"/>
<reference evidence="1 2" key="1">
    <citation type="submission" date="2020-04" db="EMBL/GenBank/DDBJ databases">
        <authorList>
            <person name="Alioto T."/>
            <person name="Alioto T."/>
            <person name="Gomez Garrido J."/>
        </authorList>
    </citation>
    <scope>NUCLEOTIDE SEQUENCE [LARGE SCALE GENOMIC DNA]</scope>
</reference>
<gene>
    <name evidence="1" type="ORF">CLODIP_2_CD05954</name>
</gene>
<evidence type="ECO:0000313" key="2">
    <source>
        <dbReference type="Proteomes" id="UP000494165"/>
    </source>
</evidence>